<proteinExistence type="predicted"/>
<accession>A0ABP9QQD6</accession>
<organism evidence="1 2">
    <name type="scientific">Viridibacterium curvum</name>
    <dbReference type="NCBI Taxonomy" id="1101404"/>
    <lineage>
        <taxon>Bacteria</taxon>
        <taxon>Pseudomonadati</taxon>
        <taxon>Pseudomonadota</taxon>
        <taxon>Betaproteobacteria</taxon>
        <taxon>Rhodocyclales</taxon>
        <taxon>Rhodocyclaceae</taxon>
        <taxon>Viridibacterium</taxon>
    </lineage>
</organism>
<dbReference type="Proteomes" id="UP001500547">
    <property type="component" value="Unassembled WGS sequence"/>
</dbReference>
<dbReference type="EMBL" id="BAABLD010000008">
    <property type="protein sequence ID" value="GAA5165569.1"/>
    <property type="molecule type" value="Genomic_DNA"/>
</dbReference>
<evidence type="ECO:0000313" key="1">
    <source>
        <dbReference type="EMBL" id="GAA5165569.1"/>
    </source>
</evidence>
<evidence type="ECO:0000313" key="2">
    <source>
        <dbReference type="Proteomes" id="UP001500547"/>
    </source>
</evidence>
<name>A0ABP9QQD6_9RHOO</name>
<dbReference type="RefSeq" id="WP_345532926.1">
    <property type="nucleotide sequence ID" value="NZ_BAABLD010000008.1"/>
</dbReference>
<keyword evidence="2" id="KW-1185">Reference proteome</keyword>
<comment type="caution">
    <text evidence="1">The sequence shown here is derived from an EMBL/GenBank/DDBJ whole genome shotgun (WGS) entry which is preliminary data.</text>
</comment>
<sequence>MSQDLSLYLQQDRLPSVRTWNRLLREAGFKLKLPADLEPAEDQGWVPCGDEIGFEYLSGPLDETVVDGPNGSPADWDITLCCQSDESWAAAYAVLACLASHTGGYVSDMQTGEELVAEEALARANALQQALPRKTRKANPLFGAINSILRPELERLGFKKLSATRYYRIRHLTCQYVCFTKYLRDPTRYSATCFIQLLLPAEKYSTPWQSFGLGRAGPSPASNFMNYGSTSEAEESVKIVLDEFRDVALPGLAKFDRLEQLIDYLDAVHTNSEYSSRHAHGYAKYSSVLAYVGRLDESRRIAEFARLGYQEWAAEVRALTPNDVWPDAFVALMDEFLTAMDDGRHMALLTTWRRESLKAAKVPDEEIRAHDSVHFSVSICHIRSSQDIGLYFNRRQMTFASRWNREITDHGFELQFPSRLDLAQDAGVIACFDGPAFVFFSRPLAAPVTNSPSGDLLDWEITLRCKSDASWSAAHVVLACLASRTGGYLLDMQTGQQLTPDAALAKAATLPQTPKRTIRFDPRSAAVKLIRNASVAEMTSEEAAAQASLLRALAVPYAKTGAGADACTLVGPQSRQYRIGRAERVQAFFRFFRDQAEARQRPLSLLLDKLYRRFIVPAEAMALRRELGFVHLWWESMSEADIDWEAYGVPADERIRFESDASLWQDFSQVIMVLLKGCDELDDLEASLAGWPRNYIHLSGRPSKFLDWHILGGHTGQLPRSVLLAIRPETPPLWWQHGLQWRAQRDAAKRARETGVAPKLPPFALPSRFQIALMFGPDRPRPDLVAWQRALDREAEKSGVHLTLDASPDPTQTPENLRHGTLNGHRVSFLEHELAISEVHNLDKWLQTLSGYDNLQTAVCFAGSGARNAAAALWAMAVLYVHSRAAMAPLNDVTVPCLLRMGDENGQNVETRCVDDVLAEIRSHIDIDNDTWHVPQRALEDYNGQLLEPTDSAAAAPATSGSDAKLRLHALRALPEDGKLELDVYLLHGPFDAERPVYSGAPLPAIEALNEKSSDWDDIPATEFSGDFALGHAARISCRVAGKAAGFDVAASVLTETDLQAMPTFGNPLLEEHRERMTGLLLRISGTRNDFDCVAAIWFVRAVDVLHRCSISVKHDRNARFEDQDRFMYLSSSYVKAFGWAK</sequence>
<protein>
    <submittedName>
        <fullName evidence="1">Uncharacterized protein</fullName>
    </submittedName>
</protein>
<reference evidence="2" key="1">
    <citation type="journal article" date="2019" name="Int. J. Syst. Evol. Microbiol.">
        <title>The Global Catalogue of Microorganisms (GCM) 10K type strain sequencing project: providing services to taxonomists for standard genome sequencing and annotation.</title>
        <authorList>
            <consortium name="The Broad Institute Genomics Platform"/>
            <consortium name="The Broad Institute Genome Sequencing Center for Infectious Disease"/>
            <person name="Wu L."/>
            <person name="Ma J."/>
        </authorList>
    </citation>
    <scope>NUCLEOTIDE SEQUENCE [LARGE SCALE GENOMIC DNA]</scope>
    <source>
        <strain evidence="2">JCM 18715</strain>
    </source>
</reference>
<gene>
    <name evidence="1" type="ORF">GCM10025770_21320</name>
</gene>